<protein>
    <submittedName>
        <fullName evidence="4">3-carboxy-cis,cis-muconate cycloisomerase</fullName>
    </submittedName>
</protein>
<dbReference type="GO" id="GO:0016829">
    <property type="term" value="F:lyase activity"/>
    <property type="evidence" value="ECO:0007669"/>
    <property type="project" value="UniProtKB-KW"/>
</dbReference>
<keyword evidence="1" id="KW-0456">Lyase</keyword>
<dbReference type="Proteomes" id="UP000483261">
    <property type="component" value="Unassembled WGS sequence"/>
</dbReference>
<evidence type="ECO:0000256" key="1">
    <source>
        <dbReference type="ARBA" id="ARBA00023239"/>
    </source>
</evidence>
<dbReference type="InterPro" id="IPR020557">
    <property type="entry name" value="Fumarate_lyase_CS"/>
</dbReference>
<keyword evidence="5" id="KW-1185">Reference proteome</keyword>
<name>A0A6M1QX09_9ACTN</name>
<dbReference type="EMBL" id="JAALAA010000003">
    <property type="protein sequence ID" value="NGN91932.1"/>
    <property type="molecule type" value="Genomic_DNA"/>
</dbReference>
<dbReference type="Pfam" id="PF00206">
    <property type="entry name" value="Lyase_1"/>
    <property type="match status" value="1"/>
</dbReference>
<dbReference type="PRINTS" id="PR00145">
    <property type="entry name" value="ARGSUCLYASE"/>
</dbReference>
<dbReference type="PROSITE" id="PS00163">
    <property type="entry name" value="FUMARATE_LYASES"/>
    <property type="match status" value="1"/>
</dbReference>
<dbReference type="InterPro" id="IPR000362">
    <property type="entry name" value="Fumarate_lyase_fam"/>
</dbReference>
<sequence>MSLLWPGEERAGDLFSEAAFLAAMVRVEEAWLAAIVSSGIAPEEARTPLAGLVSEDDVPGLAEGAEGGGNPVIGLVKVLRGRLDGEPARWLHKGLTSQDVVDTALVLCLRDVLERVEEELASQAVSLVGLARDHRATVMSGRTLTQHAVPITFGLKAATWLGGLTDATEPLRRARTSLPAQIGGAAGTLAAVVGLARLRGVADPVGAARTAAETTATTLGLAPRAPWHTSRGPLTTAGDALVAAADVWGRIATDITLLTRPEIGELVEPAGEGRGGSSTMPHKSNPVLSVLVRRHALAAPPLAATLHTAAASYVDERPDGAWHAEWETLATLARRSVVAASQTTELLAGLRVDAARMRATAEAAGADLLAEQRSLTGFVGGDVLTGTDAASGLDDYLGATDALIDSAVARAHETWKDLS</sequence>
<evidence type="ECO:0000256" key="2">
    <source>
        <dbReference type="ARBA" id="ARBA00034772"/>
    </source>
</evidence>
<reference evidence="4 5" key="1">
    <citation type="submission" date="2020-02" db="EMBL/GenBank/DDBJ databases">
        <title>Whole-genome analyses of novel actinobacteria.</title>
        <authorList>
            <person name="Sahin N."/>
        </authorList>
    </citation>
    <scope>NUCLEOTIDE SEQUENCE [LARGE SCALE GENOMIC DNA]</scope>
    <source>
        <strain evidence="4 5">KC13</strain>
    </source>
</reference>
<dbReference type="GO" id="GO:0016853">
    <property type="term" value="F:isomerase activity"/>
    <property type="evidence" value="ECO:0007669"/>
    <property type="project" value="UniProtKB-KW"/>
</dbReference>
<dbReference type="RefSeq" id="WP_165109707.1">
    <property type="nucleotide sequence ID" value="NZ_JAALAA010000003.1"/>
</dbReference>
<evidence type="ECO:0000313" key="5">
    <source>
        <dbReference type="Proteomes" id="UP000483261"/>
    </source>
</evidence>
<organism evidence="4 5">
    <name type="scientific">Nocardioides turkmenicus</name>
    <dbReference type="NCBI Taxonomy" id="2711220"/>
    <lineage>
        <taxon>Bacteria</taxon>
        <taxon>Bacillati</taxon>
        <taxon>Actinomycetota</taxon>
        <taxon>Actinomycetes</taxon>
        <taxon>Propionibacteriales</taxon>
        <taxon>Nocardioidaceae</taxon>
        <taxon>Nocardioides</taxon>
    </lineage>
</organism>
<dbReference type="PANTHER" id="PTHR43172:SF2">
    <property type="entry name" value="ADENYLOSUCCINATE LYASE C-TERMINAL DOMAIN-CONTAINING PROTEIN"/>
    <property type="match status" value="1"/>
</dbReference>
<dbReference type="PANTHER" id="PTHR43172">
    <property type="entry name" value="ADENYLOSUCCINATE LYASE"/>
    <property type="match status" value="1"/>
</dbReference>
<dbReference type="PRINTS" id="PR00149">
    <property type="entry name" value="FUMRATELYASE"/>
</dbReference>
<dbReference type="Gene3D" id="1.20.200.10">
    <property type="entry name" value="Fumarase/aspartase (Central domain)"/>
    <property type="match status" value="1"/>
</dbReference>
<dbReference type="AlphaFoldDB" id="A0A6M1QX09"/>
<comment type="similarity">
    <text evidence="2">Belongs to the class-II fumarase/aspartase family.</text>
</comment>
<feature type="domain" description="Fumarate lyase N-terminal" evidence="3">
    <location>
        <begin position="83"/>
        <end position="293"/>
    </location>
</feature>
<comment type="caution">
    <text evidence="4">The sequence shown here is derived from an EMBL/GenBank/DDBJ whole genome shotgun (WGS) entry which is preliminary data.</text>
</comment>
<evidence type="ECO:0000313" key="4">
    <source>
        <dbReference type="EMBL" id="NGN91932.1"/>
    </source>
</evidence>
<proteinExistence type="inferred from homology"/>
<dbReference type="InterPro" id="IPR008948">
    <property type="entry name" value="L-Aspartase-like"/>
</dbReference>
<keyword evidence="4" id="KW-0413">Isomerase</keyword>
<dbReference type="SUPFAM" id="SSF48557">
    <property type="entry name" value="L-aspartase-like"/>
    <property type="match status" value="1"/>
</dbReference>
<accession>A0A6M1QX09</accession>
<gene>
    <name evidence="4" type="ORF">G5C66_04175</name>
</gene>
<dbReference type="InterPro" id="IPR022761">
    <property type="entry name" value="Fumarate_lyase_N"/>
</dbReference>
<evidence type="ECO:0000259" key="3">
    <source>
        <dbReference type="Pfam" id="PF00206"/>
    </source>
</evidence>